<dbReference type="Gene3D" id="3.30.420.430">
    <property type="match status" value="1"/>
</dbReference>
<feature type="domain" description="PA14" evidence="3">
    <location>
        <begin position="825"/>
        <end position="977"/>
    </location>
</feature>
<organism evidence="4 5">
    <name type="scientific">Rhodanobacter aciditrophus</name>
    <dbReference type="NCBI Taxonomy" id="1623218"/>
    <lineage>
        <taxon>Bacteria</taxon>
        <taxon>Pseudomonadati</taxon>
        <taxon>Pseudomonadota</taxon>
        <taxon>Gammaproteobacteria</taxon>
        <taxon>Lysobacterales</taxon>
        <taxon>Rhodanobacteraceae</taxon>
        <taxon>Rhodanobacter</taxon>
    </lineage>
</organism>
<dbReference type="Pfam" id="PF19077">
    <property type="entry name" value="Big_13"/>
    <property type="match status" value="2"/>
</dbReference>
<feature type="compositionally biased region" description="Polar residues" evidence="1">
    <location>
        <begin position="529"/>
        <end position="544"/>
    </location>
</feature>
<dbReference type="PRINTS" id="PR00313">
    <property type="entry name" value="CABNDNGRPT"/>
</dbReference>
<evidence type="ECO:0000259" key="2">
    <source>
        <dbReference type="PROSITE" id="PS50268"/>
    </source>
</evidence>
<name>A0ABW4B3E1_9GAMM</name>
<feature type="compositionally biased region" description="Polar residues" evidence="1">
    <location>
        <begin position="628"/>
        <end position="645"/>
    </location>
</feature>
<accession>A0ABW4B3E1</accession>
<evidence type="ECO:0000259" key="3">
    <source>
        <dbReference type="PROSITE" id="PS51820"/>
    </source>
</evidence>
<feature type="compositionally biased region" description="Polar residues" evidence="1">
    <location>
        <begin position="1306"/>
        <end position="1322"/>
    </location>
</feature>
<feature type="region of interest" description="Disordered" evidence="1">
    <location>
        <begin position="1306"/>
        <end position="1331"/>
    </location>
</feature>
<feature type="region of interest" description="Disordered" evidence="1">
    <location>
        <begin position="2276"/>
        <end position="2306"/>
    </location>
</feature>
<protein>
    <submittedName>
        <fullName evidence="4">Tandem-95 repeat protein</fullName>
    </submittedName>
</protein>
<evidence type="ECO:0000313" key="5">
    <source>
        <dbReference type="Proteomes" id="UP001597059"/>
    </source>
</evidence>
<keyword evidence="5" id="KW-1185">Reference proteome</keyword>
<dbReference type="RefSeq" id="WP_377368826.1">
    <property type="nucleotide sequence ID" value="NZ_JBHTMN010000015.1"/>
</dbReference>
<dbReference type="InterPro" id="IPR041690">
    <property type="entry name" value="Cadherin_5"/>
</dbReference>
<dbReference type="EMBL" id="JBHTMN010000015">
    <property type="protein sequence ID" value="MFD1384522.1"/>
    <property type="molecule type" value="Genomic_DNA"/>
</dbReference>
<dbReference type="SUPFAM" id="SSF141072">
    <property type="entry name" value="CalX-like"/>
    <property type="match status" value="1"/>
</dbReference>
<feature type="domain" description="Cadherin" evidence="2">
    <location>
        <begin position="1012"/>
        <end position="1121"/>
    </location>
</feature>
<dbReference type="InterPro" id="IPR011049">
    <property type="entry name" value="Serralysin-like_metalloprot_C"/>
</dbReference>
<dbReference type="NCBIfam" id="NF033510">
    <property type="entry name" value="Ca_tandemer"/>
    <property type="match status" value="3"/>
</dbReference>
<evidence type="ECO:0000313" key="4">
    <source>
        <dbReference type="EMBL" id="MFD1384522.1"/>
    </source>
</evidence>
<comment type="caution">
    <text evidence="4">The sequence shown here is derived from an EMBL/GenBank/DDBJ whole genome shotgun (WGS) entry which is preliminary data.</text>
</comment>
<dbReference type="Gene3D" id="2.60.40.2810">
    <property type="match status" value="1"/>
</dbReference>
<dbReference type="InterPro" id="IPR044016">
    <property type="entry name" value="Big_13"/>
</dbReference>
<dbReference type="InterPro" id="IPR049826">
    <property type="entry name" value="Ig-like_ice"/>
</dbReference>
<feature type="region of interest" description="Disordered" evidence="1">
    <location>
        <begin position="628"/>
        <end position="648"/>
    </location>
</feature>
<feature type="region of interest" description="Disordered" evidence="1">
    <location>
        <begin position="529"/>
        <end position="548"/>
    </location>
</feature>
<feature type="compositionally biased region" description="Polar residues" evidence="1">
    <location>
        <begin position="2289"/>
        <end position="2306"/>
    </location>
</feature>
<dbReference type="NCBIfam" id="NF012196">
    <property type="entry name" value="Ig_like_ice"/>
    <property type="match status" value="2"/>
</dbReference>
<dbReference type="Pfam" id="PF18815">
    <property type="entry name" value="AFP_2"/>
    <property type="match status" value="1"/>
</dbReference>
<dbReference type="PROSITE" id="PS50268">
    <property type="entry name" value="CADHERIN_2"/>
    <property type="match status" value="1"/>
</dbReference>
<dbReference type="InterPro" id="IPR038081">
    <property type="entry name" value="CalX-like_sf"/>
</dbReference>
<feature type="domain" description="PA14" evidence="3">
    <location>
        <begin position="1580"/>
        <end position="1749"/>
    </location>
</feature>
<dbReference type="PROSITE" id="PS51820">
    <property type="entry name" value="PA14"/>
    <property type="match status" value="2"/>
</dbReference>
<gene>
    <name evidence="4" type="ORF">ACFQ45_14175</name>
</gene>
<evidence type="ECO:0000256" key="1">
    <source>
        <dbReference type="SAM" id="MobiDB-lite"/>
    </source>
</evidence>
<dbReference type="InterPro" id="IPR002126">
    <property type="entry name" value="Cadherin-like_dom"/>
</dbReference>
<dbReference type="Gene3D" id="2.60.40.10">
    <property type="entry name" value="Immunoglobulins"/>
    <property type="match status" value="5"/>
</dbReference>
<dbReference type="Pfam" id="PF17963">
    <property type="entry name" value="Big_9"/>
    <property type="match status" value="1"/>
</dbReference>
<dbReference type="InterPro" id="IPR049531">
    <property type="entry name" value="AFP_rpt"/>
</dbReference>
<reference evidence="5" key="1">
    <citation type="journal article" date="2019" name="Int. J. Syst. Evol. Microbiol.">
        <title>The Global Catalogue of Microorganisms (GCM) 10K type strain sequencing project: providing services to taxonomists for standard genome sequencing and annotation.</title>
        <authorList>
            <consortium name="The Broad Institute Genomics Platform"/>
            <consortium name="The Broad Institute Genome Sequencing Center for Infectious Disease"/>
            <person name="Wu L."/>
            <person name="Ma J."/>
        </authorList>
    </citation>
    <scope>NUCLEOTIDE SEQUENCE [LARGE SCALE GENOMIC DNA]</scope>
    <source>
        <strain evidence="5">JCM 30774</strain>
    </source>
</reference>
<dbReference type="NCBIfam" id="NF012211">
    <property type="entry name" value="tand_rpt_95"/>
    <property type="match status" value="3"/>
</dbReference>
<dbReference type="Pfam" id="PF17892">
    <property type="entry name" value="Cadherin_5"/>
    <property type="match status" value="2"/>
</dbReference>
<dbReference type="Proteomes" id="UP001597059">
    <property type="component" value="Unassembled WGS sequence"/>
</dbReference>
<proteinExistence type="predicted"/>
<dbReference type="InterPro" id="IPR013783">
    <property type="entry name" value="Ig-like_fold"/>
</dbReference>
<sequence>MSSISQNVSAEEGDDLAFDVTLSNTADTAQTFAFSLTDGTTDSSDYGDVTFSDGVTLNDDGTITVPAGVESFTVTVAGAEDTVLESDETFTLSVGGVESTGTITNDDIYVNIDIDPITSDSTVNASEASGTVVITGVVTSGDIIASGEVTLVIGGESYTGAVDVSNGTFSITVDGSSLVQDSDRIVVANVTVTNSEGHVGTSQSTEAYFVDTSARGSIQVNSITSDDIVNIEESTSSIIVSGRVGFDAAAGDTVTLVIGDTTYTTTVMANKTWAVSVAGEDLAQNTTFTAKVTGEDSAGNPFTATTTSIHQVDLSIGSPTLTFESTGEDEVYNAAEVAAGEADTITATISVDGSEVGDILTYSVNGAVSTHVLTQAEIANGYVIEVAPGAEVKATLSDSAGNMSDEVSATVAIADVSIGTPVISFQSTGDDDIYNAAEVAEGEVGTITATISLGGSEVGDTLTFIVNGVESIHTLTQDDINNGYTIEVPPGAEVKATLSDAAGNTSTQASEIAAEADLSVSGLTSDITDATNSGSNDDTITNDATPDITGVTEAGATVTITYTDANGTSRTATGTADGDGKYTIAIDNALAEGSNTLSIKAVDVAGNETTTTQNVTVDTSVSGLTSDITDATNSGSNDDTITNDATPDITGVTEAGATVTITYTDANGTSRTATGTADGDGKYTIAIDNALAEGSNTLSIKAVDVAGNETTTTQNVTVDLAAEVQDEQVSMLEDGSPITIDILDNDESGASLVEDSFSYDESLGTVTLNEDGTITFTPKANVSGDIEIQYTVQDAAGNTSTATATVTVTAVADAPVIATSSDDSSSAQGISYSFWTGVDSSTYGGNGGTPEQLAALVDSYSSVPPVGSGVVQSIPNLDNIATGTLAVATTYVYLEAGSNYSFTGSADDTFYVKVGGDVIAEAQWDNGNSGVESQVLTVSESGYYPVEIAYHNEDGNGYVNLGIKIDGGDSQEFGTSTLSMYPTSVIPGVGEAVYEDDGVTVDHYLMLNAGYEDQAVQLESFTINLADTDGSESLSTVISGAPAGTVITIGDDEFTFGADGTVDVGGITDFTDMTLETPEDYSGEFTLTFTATATEASNSDTAVSTKSIDVTVYEVNDAPSISIGAGDTASITVSEEGLANANADTDGSTDTTDAVTASGTLTVSDDGTNADIKMSFVAPADGLYESNGVDIKWSIVDGQLVGKAGDETIVTITVSDVVNGQVTYQATLTGPIDHSDSSTEDTLTIDFGVVATDDGDLASATQTVSLVVEDDSPESTTTTDTIELVKESSAASSFTVSSIAGGFVNPSFSSGENRTQQQNTDSDSYKDKLSWDDGSGCDPTSIALTDTSSVASTDMGSNIVIGTFTHVNTPVSTSYKSLDSTNLEYKVTVNINGVATLVTLTAQVVVDETNNSNNDSSDYIQLSNLSSTTVTVDGVDYVVSLSGFLDSNGNVITQFSTAEDATSQYSVVANVSTSSGSVPESDYGTITGNVSLNVDVGADGGSVVAETITTDKGTLVVKADGSYEFTPSDSFAGSISQGSSGEAVFTYHVKDADGDTVENTLTLTVNDANDAPVATDDVLTTYTGLKGEYFGFNEQIDDLVDFKSLIAGKTADATFIGQNINYQYGTGDVGKDSNLQNFLGSDASSLSTDPGNTSDGGIRLTGYIYLEAGTYNFKVYADDGYQITIDGNAVATVTNNQSPNGTVHNAFTVEADGYYSIEMLWWDQGGDYVFQPTLSSDGGNTYSVLDSSSLTTNPTGSQSVTTTDGQSIVIDPSVLLSNDTDADGDTLSVTSVDNVQHGYAYINSAGKIIFVPEAGYTGSASFDYTITDGNGAYDSATATLEVDGDMSGQASVDVTITKVGSGDLQDPTAGVSFDSSVLTKHYDHDYNSWFNFQNKQYQVIVDDDVDGASMQTGNGDDIVTVGDDVKNSGHIDTGEGNDVVIIGDDITSSSSVHLGNGDNIAKVVDDVDGHIESGSGNDTVYIKGNLNGTSDLGDGNDVAVIVGRLDGYISGGSGTDSIWLQSYSYNDWVNNKDNIKYDVANFENIKFKDGAVIGDSNAFATSFTYSVSVDINDLASGEDVISVTISGVPDGAKLQQDGTDLTVNSDGTYTVSVTSGSTTIDNLTVVSETDSDIAEFELIATVTTDGDNTGIVGSSDEEDTVGTGGDDYLVGDSDEDSLLGGAGDDVLFGGDDESVDVLVGGEGSDIFILDNDTNLGNGFTQDVLMDFNASEDAIDISDLLDLPSETNSEDIDAVQAFLEANVTISEDDEGVKHLSIGEGDEKQDVATFGSDSNLDTDNSGSVGSGDSLTVIYNNQEYNINLDG</sequence>
<dbReference type="SUPFAM" id="SSF51120">
    <property type="entry name" value="beta-Roll"/>
    <property type="match status" value="1"/>
</dbReference>
<dbReference type="InterPro" id="IPR037524">
    <property type="entry name" value="PA14/GLEYA"/>
</dbReference>